<dbReference type="InterPro" id="IPR002139">
    <property type="entry name" value="Ribo/fructo_kinase"/>
</dbReference>
<evidence type="ECO:0000256" key="3">
    <source>
        <dbReference type="ARBA" id="ARBA00022741"/>
    </source>
</evidence>
<dbReference type="Pfam" id="PF00294">
    <property type="entry name" value="PfkB"/>
    <property type="match status" value="1"/>
</dbReference>
<comment type="caution">
    <text evidence="8">The sequence shown here is derived from an EMBL/GenBank/DDBJ whole genome shotgun (WGS) entry which is preliminary data.</text>
</comment>
<evidence type="ECO:0000256" key="5">
    <source>
        <dbReference type="ARBA" id="ARBA00022840"/>
    </source>
</evidence>
<keyword evidence="2 6" id="KW-0808">Transferase</keyword>
<dbReference type="RefSeq" id="WP_094789194.1">
    <property type="nucleotide sequence ID" value="NZ_JAEVHG010000009.1"/>
</dbReference>
<dbReference type="CDD" id="cd01167">
    <property type="entry name" value="bac_FRK"/>
    <property type="match status" value="1"/>
</dbReference>
<evidence type="ECO:0000313" key="8">
    <source>
        <dbReference type="EMBL" id="RDH46434.1"/>
    </source>
</evidence>
<evidence type="ECO:0000256" key="2">
    <source>
        <dbReference type="ARBA" id="ARBA00022679"/>
    </source>
</evidence>
<dbReference type="Proteomes" id="UP000257039">
    <property type="component" value="Unassembled WGS sequence"/>
</dbReference>
<reference evidence="8 9" key="1">
    <citation type="submission" date="2017-04" db="EMBL/GenBank/DDBJ databases">
        <title>Draft genome sequence of Zooshikella ganghwensis VG4 isolated from Red Sea sediments.</title>
        <authorList>
            <person name="Rehman Z."/>
            <person name="Alam I."/>
            <person name="Kamau A."/>
            <person name="Bajic V."/>
            <person name="Leiknes T."/>
        </authorList>
    </citation>
    <scope>NUCLEOTIDE SEQUENCE [LARGE SCALE GENOMIC DNA]</scope>
    <source>
        <strain evidence="8 9">VG4</strain>
    </source>
</reference>
<organism evidence="8 9">
    <name type="scientific">Zooshikella ganghwensis</name>
    <dbReference type="NCBI Taxonomy" id="202772"/>
    <lineage>
        <taxon>Bacteria</taxon>
        <taxon>Pseudomonadati</taxon>
        <taxon>Pseudomonadota</taxon>
        <taxon>Gammaproteobacteria</taxon>
        <taxon>Oceanospirillales</taxon>
        <taxon>Zooshikellaceae</taxon>
        <taxon>Zooshikella</taxon>
    </lineage>
</organism>
<name>A0A4P9VVJ7_9GAMM</name>
<keyword evidence="4 6" id="KW-0418">Kinase</keyword>
<keyword evidence="3" id="KW-0547">Nucleotide-binding</keyword>
<dbReference type="PROSITE" id="PS00583">
    <property type="entry name" value="PFKB_KINASES_1"/>
    <property type="match status" value="1"/>
</dbReference>
<dbReference type="InterPro" id="IPR050306">
    <property type="entry name" value="PfkB_Carbo_kinase"/>
</dbReference>
<dbReference type="PANTHER" id="PTHR43085:SF1">
    <property type="entry name" value="PSEUDOURIDINE KINASE-RELATED"/>
    <property type="match status" value="1"/>
</dbReference>
<evidence type="ECO:0000256" key="1">
    <source>
        <dbReference type="ARBA" id="ARBA00010688"/>
    </source>
</evidence>
<dbReference type="GO" id="GO:0006000">
    <property type="term" value="P:fructose metabolic process"/>
    <property type="evidence" value="ECO:0007669"/>
    <property type="project" value="UniProtKB-ARBA"/>
</dbReference>
<dbReference type="NCBIfam" id="NF006957">
    <property type="entry name" value="PRK09434.1"/>
    <property type="match status" value="1"/>
</dbReference>
<keyword evidence="5" id="KW-0067">ATP-binding</keyword>
<dbReference type="InterPro" id="IPR029056">
    <property type="entry name" value="Ribokinase-like"/>
</dbReference>
<dbReference type="SUPFAM" id="SSF53613">
    <property type="entry name" value="Ribokinase-like"/>
    <property type="match status" value="1"/>
</dbReference>
<evidence type="ECO:0000259" key="7">
    <source>
        <dbReference type="Pfam" id="PF00294"/>
    </source>
</evidence>
<dbReference type="PANTHER" id="PTHR43085">
    <property type="entry name" value="HEXOKINASE FAMILY MEMBER"/>
    <property type="match status" value="1"/>
</dbReference>
<dbReference type="InterPro" id="IPR011611">
    <property type="entry name" value="PfkB_dom"/>
</dbReference>
<dbReference type="GO" id="GO:0008865">
    <property type="term" value="F:fructokinase activity"/>
    <property type="evidence" value="ECO:0007669"/>
    <property type="project" value="UniProtKB-ARBA"/>
</dbReference>
<dbReference type="EMBL" id="NDXW01000001">
    <property type="protein sequence ID" value="RDH46434.1"/>
    <property type="molecule type" value="Genomic_DNA"/>
</dbReference>
<evidence type="ECO:0000313" key="9">
    <source>
        <dbReference type="Proteomes" id="UP000257039"/>
    </source>
</evidence>
<dbReference type="Gene3D" id="3.40.1190.20">
    <property type="match status" value="1"/>
</dbReference>
<gene>
    <name evidence="8" type="ORF">B9G39_24915</name>
</gene>
<dbReference type="PRINTS" id="PR00990">
    <property type="entry name" value="RIBOKINASE"/>
</dbReference>
<sequence length="315" mass="34674">MSNQLWVLGDAVVDLIPEGRDHYLKCPGGAPANVAVAVSRLGGRSNFIGRVGKDPLGQYMKSILEKELVNTKYLSFDANYRTSTVIINLDEHGERTFSFMVKPSADQFLEFKDLPSFSKGEWLHCCSNAFANEPSRSTAFNAIQAIRKVGGYVSFDPNLRHEVWLCPEEMRDVIKQVLLVADVVKFSEEELLWLTEASDLKIALDKLESIAIPLVIVTQGKDGALLCVKGKAPVLYKGREVSAVDTTGAGDAFVGGLLAILVKQDHWYTEETISEAMVWANACGRLVISEKGAMTALPTRKMLIKELSISTAKDF</sequence>
<dbReference type="InterPro" id="IPR002173">
    <property type="entry name" value="Carboh/pur_kinase_PfkB_CS"/>
</dbReference>
<dbReference type="AlphaFoldDB" id="A0A4P9VVJ7"/>
<dbReference type="PROSITE" id="PS00584">
    <property type="entry name" value="PFKB_KINASES_2"/>
    <property type="match status" value="1"/>
</dbReference>
<proteinExistence type="inferred from homology"/>
<dbReference type="GO" id="GO:0005524">
    <property type="term" value="F:ATP binding"/>
    <property type="evidence" value="ECO:0007669"/>
    <property type="project" value="UniProtKB-KW"/>
</dbReference>
<evidence type="ECO:0000256" key="4">
    <source>
        <dbReference type="ARBA" id="ARBA00022777"/>
    </source>
</evidence>
<keyword evidence="9" id="KW-1185">Reference proteome</keyword>
<protein>
    <submittedName>
        <fullName evidence="8">Aminoimidazole riboside kinase</fullName>
    </submittedName>
</protein>
<feature type="domain" description="Carbohydrate kinase PfkB" evidence="7">
    <location>
        <begin position="9"/>
        <end position="300"/>
    </location>
</feature>
<evidence type="ECO:0000256" key="6">
    <source>
        <dbReference type="RuleBase" id="RU003704"/>
    </source>
</evidence>
<comment type="similarity">
    <text evidence="1 6">Belongs to the carbohydrate kinase PfkB family.</text>
</comment>
<accession>A0A4P9VVJ7</accession>